<proteinExistence type="predicted"/>
<keyword evidence="1" id="KW-0694">RNA-binding</keyword>
<dbReference type="AlphaFoldDB" id="A0A5J4WQ99"/>
<protein>
    <recommendedName>
        <fullName evidence="2">RRM domain-containing protein</fullName>
    </recommendedName>
</protein>
<dbReference type="Gene3D" id="3.30.70.330">
    <property type="match status" value="1"/>
</dbReference>
<accession>A0A5J4WQ99</accession>
<dbReference type="EMBL" id="SNRW01001355">
    <property type="protein sequence ID" value="KAA6396726.1"/>
    <property type="molecule type" value="Genomic_DNA"/>
</dbReference>
<dbReference type="SUPFAM" id="SSF54928">
    <property type="entry name" value="RNA-binding domain, RBD"/>
    <property type="match status" value="1"/>
</dbReference>
<comment type="caution">
    <text evidence="3">The sequence shown here is derived from an EMBL/GenBank/DDBJ whole genome shotgun (WGS) entry which is preliminary data.</text>
</comment>
<gene>
    <name evidence="3" type="ORF">EZS28_007751</name>
</gene>
<dbReference type="Pfam" id="PF00076">
    <property type="entry name" value="RRM_1"/>
    <property type="match status" value="1"/>
</dbReference>
<organism evidence="3 4">
    <name type="scientific">Streblomastix strix</name>
    <dbReference type="NCBI Taxonomy" id="222440"/>
    <lineage>
        <taxon>Eukaryota</taxon>
        <taxon>Metamonada</taxon>
        <taxon>Preaxostyla</taxon>
        <taxon>Oxymonadida</taxon>
        <taxon>Streblomastigidae</taxon>
        <taxon>Streblomastix</taxon>
    </lineage>
</organism>
<feature type="non-terminal residue" evidence="3">
    <location>
        <position position="100"/>
    </location>
</feature>
<name>A0A5J4WQ99_9EUKA</name>
<sequence>MQPGISERVICFTGVKVNSGLTNEETKRCVYVMGKMWVFTDKELWEILEQRGALEKIVLKFDAQTGVQRGFAFAVYQSEEEVERVLVHGQDVENTHGHLW</sequence>
<dbReference type="GO" id="GO:0003723">
    <property type="term" value="F:RNA binding"/>
    <property type="evidence" value="ECO:0007669"/>
    <property type="project" value="UniProtKB-UniRule"/>
</dbReference>
<dbReference type="PROSITE" id="PS50102">
    <property type="entry name" value="RRM"/>
    <property type="match status" value="1"/>
</dbReference>
<dbReference type="InterPro" id="IPR000504">
    <property type="entry name" value="RRM_dom"/>
</dbReference>
<evidence type="ECO:0000256" key="1">
    <source>
        <dbReference type="PROSITE-ProRule" id="PRU00176"/>
    </source>
</evidence>
<dbReference type="InterPro" id="IPR012677">
    <property type="entry name" value="Nucleotide-bd_a/b_plait_sf"/>
</dbReference>
<feature type="domain" description="RRM" evidence="2">
    <location>
        <begin position="28"/>
        <end position="100"/>
    </location>
</feature>
<evidence type="ECO:0000313" key="4">
    <source>
        <dbReference type="Proteomes" id="UP000324800"/>
    </source>
</evidence>
<dbReference type="Proteomes" id="UP000324800">
    <property type="component" value="Unassembled WGS sequence"/>
</dbReference>
<evidence type="ECO:0000259" key="2">
    <source>
        <dbReference type="PROSITE" id="PS50102"/>
    </source>
</evidence>
<evidence type="ECO:0000313" key="3">
    <source>
        <dbReference type="EMBL" id="KAA6396726.1"/>
    </source>
</evidence>
<reference evidence="3 4" key="1">
    <citation type="submission" date="2019-03" db="EMBL/GenBank/DDBJ databases">
        <title>Single cell metagenomics reveals metabolic interactions within the superorganism composed of flagellate Streblomastix strix and complex community of Bacteroidetes bacteria on its surface.</title>
        <authorList>
            <person name="Treitli S.C."/>
            <person name="Kolisko M."/>
            <person name="Husnik F."/>
            <person name="Keeling P."/>
            <person name="Hampl V."/>
        </authorList>
    </citation>
    <scope>NUCLEOTIDE SEQUENCE [LARGE SCALE GENOMIC DNA]</scope>
    <source>
        <strain evidence="3">ST1C</strain>
    </source>
</reference>
<dbReference type="OrthoDB" id="439808at2759"/>
<dbReference type="InterPro" id="IPR035979">
    <property type="entry name" value="RBD_domain_sf"/>
</dbReference>